<gene>
    <name evidence="1" type="ORF">EYF80_018981</name>
</gene>
<protein>
    <submittedName>
        <fullName evidence="1">Uncharacterized protein</fullName>
    </submittedName>
</protein>
<dbReference type="Proteomes" id="UP000314294">
    <property type="component" value="Unassembled WGS sequence"/>
</dbReference>
<dbReference type="AlphaFoldDB" id="A0A4Z2HYP0"/>
<evidence type="ECO:0000313" key="1">
    <source>
        <dbReference type="EMBL" id="TNN70847.1"/>
    </source>
</evidence>
<accession>A0A4Z2HYP0</accession>
<evidence type="ECO:0000313" key="2">
    <source>
        <dbReference type="Proteomes" id="UP000314294"/>
    </source>
</evidence>
<organism evidence="1 2">
    <name type="scientific">Liparis tanakae</name>
    <name type="common">Tanaka's snailfish</name>
    <dbReference type="NCBI Taxonomy" id="230148"/>
    <lineage>
        <taxon>Eukaryota</taxon>
        <taxon>Metazoa</taxon>
        <taxon>Chordata</taxon>
        <taxon>Craniata</taxon>
        <taxon>Vertebrata</taxon>
        <taxon>Euteleostomi</taxon>
        <taxon>Actinopterygii</taxon>
        <taxon>Neopterygii</taxon>
        <taxon>Teleostei</taxon>
        <taxon>Neoteleostei</taxon>
        <taxon>Acanthomorphata</taxon>
        <taxon>Eupercaria</taxon>
        <taxon>Perciformes</taxon>
        <taxon>Cottioidei</taxon>
        <taxon>Cottales</taxon>
        <taxon>Liparidae</taxon>
        <taxon>Liparis</taxon>
    </lineage>
</organism>
<reference evidence="1 2" key="1">
    <citation type="submission" date="2019-03" db="EMBL/GenBank/DDBJ databases">
        <title>First draft genome of Liparis tanakae, snailfish: a comprehensive survey of snailfish specific genes.</title>
        <authorList>
            <person name="Kim W."/>
            <person name="Song I."/>
            <person name="Jeong J.-H."/>
            <person name="Kim D."/>
            <person name="Kim S."/>
            <person name="Ryu S."/>
            <person name="Song J.Y."/>
            <person name="Lee S.K."/>
        </authorList>
    </citation>
    <scope>NUCLEOTIDE SEQUENCE [LARGE SCALE GENOMIC DNA]</scope>
    <source>
        <tissue evidence="1">Muscle</tissue>
    </source>
</reference>
<sequence length="75" mass="7878">MYDIHPGVAGKLMSTGGMLHLSLGELAHQDDSAALNPDARLFKLILPLLSVAGARWSPLVKEAHKLTNTSVSGAS</sequence>
<comment type="caution">
    <text evidence="1">The sequence shown here is derived from an EMBL/GenBank/DDBJ whole genome shotgun (WGS) entry which is preliminary data.</text>
</comment>
<proteinExistence type="predicted"/>
<name>A0A4Z2HYP0_9TELE</name>
<dbReference type="EMBL" id="SRLO01000158">
    <property type="protein sequence ID" value="TNN70847.1"/>
    <property type="molecule type" value="Genomic_DNA"/>
</dbReference>
<keyword evidence="2" id="KW-1185">Reference proteome</keyword>